<protein>
    <submittedName>
        <fullName evidence="2">Uncharacterized protein</fullName>
    </submittedName>
</protein>
<keyword evidence="3" id="KW-1185">Reference proteome</keyword>
<organism evidence="2 3">
    <name type="scientific">Asanoa iriomotensis</name>
    <dbReference type="NCBI Taxonomy" id="234613"/>
    <lineage>
        <taxon>Bacteria</taxon>
        <taxon>Bacillati</taxon>
        <taxon>Actinomycetota</taxon>
        <taxon>Actinomycetes</taxon>
        <taxon>Micromonosporales</taxon>
        <taxon>Micromonosporaceae</taxon>
        <taxon>Asanoa</taxon>
    </lineage>
</organism>
<feature type="region of interest" description="Disordered" evidence="1">
    <location>
        <begin position="18"/>
        <end position="54"/>
    </location>
</feature>
<gene>
    <name evidence="2" type="ORF">Air01nite_47990</name>
</gene>
<evidence type="ECO:0000256" key="1">
    <source>
        <dbReference type="SAM" id="MobiDB-lite"/>
    </source>
</evidence>
<dbReference type="Proteomes" id="UP000624325">
    <property type="component" value="Unassembled WGS sequence"/>
</dbReference>
<accession>A0ABQ4C7I7</accession>
<proteinExistence type="predicted"/>
<name>A0ABQ4C7I7_9ACTN</name>
<evidence type="ECO:0000313" key="3">
    <source>
        <dbReference type="Proteomes" id="UP000624325"/>
    </source>
</evidence>
<evidence type="ECO:0000313" key="2">
    <source>
        <dbReference type="EMBL" id="GIF58704.1"/>
    </source>
</evidence>
<sequence length="73" mass="7816">MIRGSALPTIVEARIDTKRPTMRPESAWSTSRRDIRAGEAPGAVGSDGGSAGGDVDEVVTSVVIECPYWRDVR</sequence>
<comment type="caution">
    <text evidence="2">The sequence shown here is derived from an EMBL/GenBank/DDBJ whole genome shotgun (WGS) entry which is preliminary data.</text>
</comment>
<dbReference type="EMBL" id="BONC01000036">
    <property type="protein sequence ID" value="GIF58704.1"/>
    <property type="molecule type" value="Genomic_DNA"/>
</dbReference>
<reference evidence="2 3" key="1">
    <citation type="submission" date="2021-01" db="EMBL/GenBank/DDBJ databases">
        <title>Whole genome shotgun sequence of Asanoa iriomotensis NBRC 100142.</title>
        <authorList>
            <person name="Komaki H."/>
            <person name="Tamura T."/>
        </authorList>
    </citation>
    <scope>NUCLEOTIDE SEQUENCE [LARGE SCALE GENOMIC DNA]</scope>
    <source>
        <strain evidence="2 3">NBRC 100142</strain>
    </source>
</reference>